<name>A0A9P4JWD1_9PLEO</name>
<reference evidence="2" key="1">
    <citation type="journal article" date="2020" name="Stud. Mycol.">
        <title>101 Dothideomycetes genomes: a test case for predicting lifestyles and emergence of pathogens.</title>
        <authorList>
            <person name="Haridas S."/>
            <person name="Albert R."/>
            <person name="Binder M."/>
            <person name="Bloem J."/>
            <person name="Labutti K."/>
            <person name="Salamov A."/>
            <person name="Andreopoulos B."/>
            <person name="Baker S."/>
            <person name="Barry K."/>
            <person name="Bills G."/>
            <person name="Bluhm B."/>
            <person name="Cannon C."/>
            <person name="Castanera R."/>
            <person name="Culley D."/>
            <person name="Daum C."/>
            <person name="Ezra D."/>
            <person name="Gonzalez J."/>
            <person name="Henrissat B."/>
            <person name="Kuo A."/>
            <person name="Liang C."/>
            <person name="Lipzen A."/>
            <person name="Lutzoni F."/>
            <person name="Magnuson J."/>
            <person name="Mondo S."/>
            <person name="Nolan M."/>
            <person name="Ohm R."/>
            <person name="Pangilinan J."/>
            <person name="Park H.-J."/>
            <person name="Ramirez L."/>
            <person name="Alfaro M."/>
            <person name="Sun H."/>
            <person name="Tritt A."/>
            <person name="Yoshinaga Y."/>
            <person name="Zwiers L.-H."/>
            <person name="Turgeon B."/>
            <person name="Goodwin S."/>
            <person name="Spatafora J."/>
            <person name="Crous P."/>
            <person name="Grigoriev I."/>
        </authorList>
    </citation>
    <scope>NUCLEOTIDE SEQUENCE</scope>
    <source>
        <strain evidence="2">ATCC 74209</strain>
    </source>
</reference>
<dbReference type="Proteomes" id="UP000799536">
    <property type="component" value="Unassembled WGS sequence"/>
</dbReference>
<accession>A0A9P4JWD1</accession>
<dbReference type="AlphaFoldDB" id="A0A9P4JWD1"/>
<keyword evidence="1" id="KW-0472">Membrane</keyword>
<evidence type="ECO:0000313" key="2">
    <source>
        <dbReference type="EMBL" id="KAF2204424.1"/>
    </source>
</evidence>
<comment type="caution">
    <text evidence="2">The sequence shown here is derived from an EMBL/GenBank/DDBJ whole genome shotgun (WGS) entry which is preliminary data.</text>
</comment>
<keyword evidence="1" id="KW-0812">Transmembrane</keyword>
<organism evidence="2 3">
    <name type="scientific">Delitschia confertaspora ATCC 74209</name>
    <dbReference type="NCBI Taxonomy" id="1513339"/>
    <lineage>
        <taxon>Eukaryota</taxon>
        <taxon>Fungi</taxon>
        <taxon>Dikarya</taxon>
        <taxon>Ascomycota</taxon>
        <taxon>Pezizomycotina</taxon>
        <taxon>Dothideomycetes</taxon>
        <taxon>Pleosporomycetidae</taxon>
        <taxon>Pleosporales</taxon>
        <taxon>Delitschiaceae</taxon>
        <taxon>Delitschia</taxon>
    </lineage>
</organism>
<protein>
    <submittedName>
        <fullName evidence="2">Uncharacterized protein</fullName>
    </submittedName>
</protein>
<feature type="transmembrane region" description="Helical" evidence="1">
    <location>
        <begin position="21"/>
        <end position="39"/>
    </location>
</feature>
<sequence>MPQKSRLRLNPPKGVPPCHVFLCYPFYFFFILIFVPSTVHARLFSKGYCCLLCGHPLLYPSLYAIRCPPSSVVAMADAPISSTINAKPTALSWMHGDKMRVCNHRVVMFRMLRLPDLHIRMEHPGSLDMRVAV</sequence>
<gene>
    <name evidence="2" type="ORF">GQ43DRAFT_167400</name>
</gene>
<evidence type="ECO:0000256" key="1">
    <source>
        <dbReference type="SAM" id="Phobius"/>
    </source>
</evidence>
<keyword evidence="3" id="KW-1185">Reference proteome</keyword>
<proteinExistence type="predicted"/>
<dbReference type="EMBL" id="ML993876">
    <property type="protein sequence ID" value="KAF2204424.1"/>
    <property type="molecule type" value="Genomic_DNA"/>
</dbReference>
<evidence type="ECO:0000313" key="3">
    <source>
        <dbReference type="Proteomes" id="UP000799536"/>
    </source>
</evidence>
<keyword evidence="1" id="KW-1133">Transmembrane helix</keyword>